<reference evidence="1 2" key="1">
    <citation type="submission" date="2015-07" db="EMBL/GenBank/DDBJ databases">
        <title>The genome of Dufourea novaeangliae.</title>
        <authorList>
            <person name="Pan H."/>
            <person name="Kapheim K."/>
        </authorList>
    </citation>
    <scope>NUCLEOTIDE SEQUENCE [LARGE SCALE GENOMIC DNA]</scope>
    <source>
        <strain evidence="1">0120121106</strain>
        <tissue evidence="1">Whole body</tissue>
    </source>
</reference>
<evidence type="ECO:0000313" key="1">
    <source>
        <dbReference type="EMBL" id="KZC03804.1"/>
    </source>
</evidence>
<dbReference type="Proteomes" id="UP000076502">
    <property type="component" value="Unassembled WGS sequence"/>
</dbReference>
<protein>
    <submittedName>
        <fullName evidence="1">Uncharacterized protein</fullName>
    </submittedName>
</protein>
<name>A0A154NXI5_DUFNO</name>
<organism evidence="1 2">
    <name type="scientific">Dufourea novaeangliae</name>
    <name type="common">Sweat bee</name>
    <dbReference type="NCBI Taxonomy" id="178035"/>
    <lineage>
        <taxon>Eukaryota</taxon>
        <taxon>Metazoa</taxon>
        <taxon>Ecdysozoa</taxon>
        <taxon>Arthropoda</taxon>
        <taxon>Hexapoda</taxon>
        <taxon>Insecta</taxon>
        <taxon>Pterygota</taxon>
        <taxon>Neoptera</taxon>
        <taxon>Endopterygota</taxon>
        <taxon>Hymenoptera</taxon>
        <taxon>Apocrita</taxon>
        <taxon>Aculeata</taxon>
        <taxon>Apoidea</taxon>
        <taxon>Anthophila</taxon>
        <taxon>Halictidae</taxon>
        <taxon>Rophitinae</taxon>
        <taxon>Dufourea</taxon>
    </lineage>
</organism>
<proteinExistence type="predicted"/>
<keyword evidence="2" id="KW-1185">Reference proteome</keyword>
<dbReference type="EMBL" id="KQ434770">
    <property type="protein sequence ID" value="KZC03804.1"/>
    <property type="molecule type" value="Genomic_DNA"/>
</dbReference>
<evidence type="ECO:0000313" key="2">
    <source>
        <dbReference type="Proteomes" id="UP000076502"/>
    </source>
</evidence>
<feature type="non-terminal residue" evidence="1">
    <location>
        <position position="1"/>
    </location>
</feature>
<dbReference type="AlphaFoldDB" id="A0A154NXI5"/>
<accession>A0A154NXI5</accession>
<sequence>KQVVTGDEEWIVYNNVKRKLSWLHPKKIMICVRGSGRMEYSSCLKDGERLWKKMAPI</sequence>
<gene>
    <name evidence="1" type="ORF">WN55_07893</name>
</gene>